<dbReference type="RefSeq" id="WP_115517194.1">
    <property type="nucleotide sequence ID" value="NZ_QRGO01000001.1"/>
</dbReference>
<dbReference type="PANTHER" id="PTHR36505">
    <property type="entry name" value="BLR1072 PROTEIN"/>
    <property type="match status" value="1"/>
</dbReference>
<proteinExistence type="predicted"/>
<reference evidence="5" key="1">
    <citation type="submission" date="2018-08" db="EMBL/GenBank/DDBJ databases">
        <authorList>
            <person name="Kim S.-J."/>
            <person name="Jung G.-Y."/>
        </authorList>
    </citation>
    <scope>NUCLEOTIDE SEQUENCE [LARGE SCALE GENOMIC DNA]</scope>
    <source>
        <strain evidence="5">GY_H</strain>
    </source>
</reference>
<gene>
    <name evidence="4" type="ORF">DXH78_11685</name>
</gene>
<evidence type="ECO:0000259" key="3">
    <source>
        <dbReference type="Pfam" id="PF05239"/>
    </source>
</evidence>
<accession>A0A371BCC3</accession>
<dbReference type="EMBL" id="QRGO01000001">
    <property type="protein sequence ID" value="RDV05167.1"/>
    <property type="molecule type" value="Genomic_DNA"/>
</dbReference>
<dbReference type="InterPro" id="IPR027275">
    <property type="entry name" value="PRC-brl_dom"/>
</dbReference>
<protein>
    <submittedName>
        <fullName evidence="4">PRC-barrel domain containing protein</fullName>
    </submittedName>
</protein>
<comment type="caution">
    <text evidence="4">The sequence shown here is derived from an EMBL/GenBank/DDBJ whole genome shotgun (WGS) entry which is preliminary data.</text>
</comment>
<evidence type="ECO:0000256" key="2">
    <source>
        <dbReference type="SAM" id="SignalP"/>
    </source>
</evidence>
<dbReference type="Pfam" id="PF05239">
    <property type="entry name" value="PRC"/>
    <property type="match status" value="1"/>
</dbReference>
<keyword evidence="2" id="KW-0732">Signal</keyword>
<feature type="signal peptide" evidence="2">
    <location>
        <begin position="1"/>
        <end position="21"/>
    </location>
</feature>
<dbReference type="PANTHER" id="PTHR36505:SF1">
    <property type="entry name" value="BLR1072 PROTEIN"/>
    <property type="match status" value="1"/>
</dbReference>
<feature type="region of interest" description="Disordered" evidence="1">
    <location>
        <begin position="149"/>
        <end position="174"/>
    </location>
</feature>
<evidence type="ECO:0000256" key="1">
    <source>
        <dbReference type="SAM" id="MobiDB-lite"/>
    </source>
</evidence>
<feature type="chain" id="PRO_5016968058" evidence="2">
    <location>
        <begin position="22"/>
        <end position="174"/>
    </location>
</feature>
<dbReference type="InterPro" id="IPR011033">
    <property type="entry name" value="PRC_barrel-like_sf"/>
</dbReference>
<evidence type="ECO:0000313" key="5">
    <source>
        <dbReference type="Proteomes" id="UP000263993"/>
    </source>
</evidence>
<feature type="domain" description="PRC-barrel" evidence="3">
    <location>
        <begin position="56"/>
        <end position="116"/>
    </location>
</feature>
<dbReference type="Gene3D" id="2.30.30.240">
    <property type="entry name" value="PRC-barrel domain"/>
    <property type="match status" value="1"/>
</dbReference>
<sequence length="174" mass="17401">MMKRTLTAAALATVLAAPAFAQSAPTATTSPAPTASSTMNATSGGFVASQPSTDWRGSKLIGASVYGPDNASIGEINDVIIGSDGKINAVVVGVGGFLGVGQKDVALPFESVSVTRKPDSASIDKITVSYTKDQLKNAPTFAYYEPASRATTGSGATGSGSGAMPATKPATPKQ</sequence>
<name>A0A371BCC3_9BRAD</name>
<dbReference type="SUPFAM" id="SSF50346">
    <property type="entry name" value="PRC-barrel domain"/>
    <property type="match status" value="1"/>
</dbReference>
<dbReference type="AlphaFoldDB" id="A0A371BCC3"/>
<feature type="region of interest" description="Disordered" evidence="1">
    <location>
        <begin position="25"/>
        <end position="50"/>
    </location>
</feature>
<organism evidence="4 5">
    <name type="scientific">Undibacter mobilis</name>
    <dbReference type="NCBI Taxonomy" id="2292256"/>
    <lineage>
        <taxon>Bacteria</taxon>
        <taxon>Pseudomonadati</taxon>
        <taxon>Pseudomonadota</taxon>
        <taxon>Alphaproteobacteria</taxon>
        <taxon>Hyphomicrobiales</taxon>
        <taxon>Nitrobacteraceae</taxon>
        <taxon>Undibacter</taxon>
    </lineage>
</organism>
<evidence type="ECO:0000313" key="4">
    <source>
        <dbReference type="EMBL" id="RDV05167.1"/>
    </source>
</evidence>
<keyword evidence="5" id="KW-1185">Reference proteome</keyword>
<dbReference type="Proteomes" id="UP000263993">
    <property type="component" value="Unassembled WGS sequence"/>
</dbReference>
<feature type="compositionally biased region" description="Low complexity" evidence="1">
    <location>
        <begin position="25"/>
        <end position="43"/>
    </location>
</feature>
<dbReference type="OrthoDB" id="7818259at2"/>